<feature type="transmembrane region" description="Helical" evidence="1">
    <location>
        <begin position="93"/>
        <end position="116"/>
    </location>
</feature>
<dbReference type="EMBL" id="QGDH01000042">
    <property type="protein sequence ID" value="RAR13015.1"/>
    <property type="molecule type" value="Genomic_DNA"/>
</dbReference>
<proteinExistence type="predicted"/>
<keyword evidence="1" id="KW-1133">Transmembrane helix</keyword>
<dbReference type="AlphaFoldDB" id="A0A364N6Q9"/>
<keyword evidence="3" id="KW-1185">Reference proteome</keyword>
<dbReference type="Pfam" id="PF11374">
    <property type="entry name" value="DUF3176"/>
    <property type="match status" value="1"/>
</dbReference>
<dbReference type="PANTHER" id="PTHR35394">
    <property type="entry name" value="DUF3176 DOMAIN-CONTAINING PROTEIN"/>
    <property type="match status" value="1"/>
</dbReference>
<protein>
    <submittedName>
        <fullName evidence="2">Uncharacterized protein</fullName>
    </submittedName>
</protein>
<comment type="caution">
    <text evidence="2">The sequence shown here is derived from an EMBL/GenBank/DDBJ whole genome shotgun (WGS) entry which is preliminary data.</text>
</comment>
<keyword evidence="1" id="KW-0812">Transmembrane</keyword>
<sequence length="538" mass="59808">MALPDHYERPSLEGGDSFVSFTEPVRLSPLGAFLRPEPGHDVTDHDASAETLLYNRPTWHPENLDVVAVKEESNMQYHKDTPKRAKIFHLRDWVWEITAAVFSLTCLVAIIIVLRTHQEKSLASWHFVYDITLNTLVALLSTLSRTALIVPVASCISQLKWIHLVSSPRPLRELQIFDDASRGPWGSLELIWRLHFRTKLATWGALITIVSLTMGPLSQQLLSYPSRLTFRESGATFYRAQVYDSGGSRGDGIGANKDVRMDPKMQGAILNGLYNLSSPVQIECQTGNCQWDPYTTLAIASKCENVSSATEVDCTYEGRMYHCNYISPGGFDVHAYSLMAAANGWATRFNSTARTPSRDEGPLTSNLVLFAAVNALEPYSMEAPDVTECEMRWVAQSVQNTTVINGTFHPGITQNFELNYLDNPDLMDTFSVSNEATTFPGNRSFATFSNDNSEIMGFLKGLFSSTITDPFGLALQNSTDLSETMAMISDSMTYAMGHGPSGIELPGQTIITEQYIRVNWGWIGLPIGERWRAGIQKT</sequence>
<reference evidence="3" key="1">
    <citation type="submission" date="2018-05" db="EMBL/GenBank/DDBJ databases">
        <title>Draft genome sequence of Stemphylium lycopersici strain CIDEFI 213.</title>
        <authorList>
            <person name="Medina R."/>
            <person name="Franco M.E.E."/>
            <person name="Lucentini C.G."/>
            <person name="Saparrat M.C.N."/>
            <person name="Balatti P.A."/>
        </authorList>
    </citation>
    <scope>NUCLEOTIDE SEQUENCE [LARGE SCALE GENOMIC DNA]</scope>
    <source>
        <strain evidence="3">CIDEFI 213</strain>
    </source>
</reference>
<evidence type="ECO:0000313" key="3">
    <source>
        <dbReference type="Proteomes" id="UP000249619"/>
    </source>
</evidence>
<accession>A0A364N6Q9</accession>
<gene>
    <name evidence="2" type="ORF">DDE83_003681</name>
</gene>
<feature type="transmembrane region" description="Helical" evidence="1">
    <location>
        <begin position="200"/>
        <end position="217"/>
    </location>
</feature>
<feature type="transmembrane region" description="Helical" evidence="1">
    <location>
        <begin position="136"/>
        <end position="159"/>
    </location>
</feature>
<dbReference type="PANTHER" id="PTHR35394:SF5">
    <property type="entry name" value="DUF3176 DOMAIN-CONTAINING PROTEIN"/>
    <property type="match status" value="1"/>
</dbReference>
<name>A0A364N6Q9_STELY</name>
<dbReference type="InterPro" id="IPR021514">
    <property type="entry name" value="DUF3176"/>
</dbReference>
<evidence type="ECO:0000256" key="1">
    <source>
        <dbReference type="SAM" id="Phobius"/>
    </source>
</evidence>
<dbReference type="STRING" id="183478.A0A364N6Q9"/>
<organism evidence="2 3">
    <name type="scientific">Stemphylium lycopersici</name>
    <name type="common">Tomato gray leaf spot disease fungus</name>
    <name type="synonym">Thyrospora lycopersici</name>
    <dbReference type="NCBI Taxonomy" id="183478"/>
    <lineage>
        <taxon>Eukaryota</taxon>
        <taxon>Fungi</taxon>
        <taxon>Dikarya</taxon>
        <taxon>Ascomycota</taxon>
        <taxon>Pezizomycotina</taxon>
        <taxon>Dothideomycetes</taxon>
        <taxon>Pleosporomycetidae</taxon>
        <taxon>Pleosporales</taxon>
        <taxon>Pleosporineae</taxon>
        <taxon>Pleosporaceae</taxon>
        <taxon>Stemphylium</taxon>
    </lineage>
</organism>
<dbReference type="Proteomes" id="UP000249619">
    <property type="component" value="Unassembled WGS sequence"/>
</dbReference>
<evidence type="ECO:0000313" key="2">
    <source>
        <dbReference type="EMBL" id="RAR13015.1"/>
    </source>
</evidence>
<keyword evidence="1" id="KW-0472">Membrane</keyword>